<sequence>MLKRNGIQKGERVKMLKILVSLGILLFTFGCEDWSRGPGVTEEFDEISVYLNPRLPKDVNGYYHLKLDMGRWQTLHRIEGLAYTADTTAYVPNLRVEWESNLYWYLGDTLGYFIRRTINSDGQYVSLDTSYAIGFEGHEVPTTNQVSYSNGYGEINNMIAPVQTMVGDTMYIWATYFEWAFTDWKTIEIPIVLD</sequence>
<accession>A0A382AC26</accession>
<name>A0A382AC26_9ZZZZ</name>
<protein>
    <submittedName>
        <fullName evidence="1">Uncharacterized protein</fullName>
    </submittedName>
</protein>
<dbReference type="AlphaFoldDB" id="A0A382AC26"/>
<dbReference type="EMBL" id="UINC01024778">
    <property type="protein sequence ID" value="SVA99110.1"/>
    <property type="molecule type" value="Genomic_DNA"/>
</dbReference>
<organism evidence="1">
    <name type="scientific">marine metagenome</name>
    <dbReference type="NCBI Taxonomy" id="408172"/>
    <lineage>
        <taxon>unclassified sequences</taxon>
        <taxon>metagenomes</taxon>
        <taxon>ecological metagenomes</taxon>
    </lineage>
</organism>
<proteinExistence type="predicted"/>
<dbReference type="PROSITE" id="PS51257">
    <property type="entry name" value="PROKAR_LIPOPROTEIN"/>
    <property type="match status" value="1"/>
</dbReference>
<reference evidence="1" key="1">
    <citation type="submission" date="2018-05" db="EMBL/GenBank/DDBJ databases">
        <authorList>
            <person name="Lanie J.A."/>
            <person name="Ng W.-L."/>
            <person name="Kazmierczak K.M."/>
            <person name="Andrzejewski T.M."/>
            <person name="Davidsen T.M."/>
            <person name="Wayne K.J."/>
            <person name="Tettelin H."/>
            <person name="Glass J.I."/>
            <person name="Rusch D."/>
            <person name="Podicherti R."/>
            <person name="Tsui H.-C.T."/>
            <person name="Winkler M.E."/>
        </authorList>
    </citation>
    <scope>NUCLEOTIDE SEQUENCE</scope>
</reference>
<evidence type="ECO:0000313" key="1">
    <source>
        <dbReference type="EMBL" id="SVA99110.1"/>
    </source>
</evidence>
<gene>
    <name evidence="1" type="ORF">METZ01_LOCUS151964</name>
</gene>